<dbReference type="AlphaFoldDB" id="A0A550BW73"/>
<sequence length="336" mass="35974">MTCIDQLYKHPASFPCHSQHAARQLGTFLIDRLSLTAMSSPLRRATSVELDGFDVVDDRHRCALASSALDTLDSIHGDHDLRWRLLSASTTNDCVDASRIFVLVTADDGGDLVDMGVSRRGNGPGYQQRTPLTHTSRVLQVDVTLNVLLGAALVVGIWRCPGGRARRARPRFPIQRAVPVGRPVEPDGGNKRRRPSARPRCQRSPPSLPTFPGFLAVSTTCPLEAISAHMPPSAGLSGGVLNIRAGILEDVLGCYRACERKQRGSPVAVARSATAFSLICFQGPPSSMRVSERGMSEGFSPTPPADSDIGGTLRRDARDVAVASDGEHALQAARGA</sequence>
<protein>
    <submittedName>
        <fullName evidence="2">Uncharacterized protein</fullName>
    </submittedName>
</protein>
<gene>
    <name evidence="2" type="ORF">BD626DRAFT_587076</name>
</gene>
<accession>A0A550BW73</accession>
<evidence type="ECO:0000313" key="3">
    <source>
        <dbReference type="Proteomes" id="UP000320762"/>
    </source>
</evidence>
<dbReference type="Proteomes" id="UP000320762">
    <property type="component" value="Unassembled WGS sequence"/>
</dbReference>
<evidence type="ECO:0000313" key="2">
    <source>
        <dbReference type="EMBL" id="TRM56775.1"/>
    </source>
</evidence>
<dbReference type="EMBL" id="VDMD01000059">
    <property type="protein sequence ID" value="TRM56775.1"/>
    <property type="molecule type" value="Genomic_DNA"/>
</dbReference>
<comment type="caution">
    <text evidence="2">The sequence shown here is derived from an EMBL/GenBank/DDBJ whole genome shotgun (WGS) entry which is preliminary data.</text>
</comment>
<proteinExistence type="predicted"/>
<name>A0A550BW73_9AGAR</name>
<evidence type="ECO:0000256" key="1">
    <source>
        <dbReference type="SAM" id="MobiDB-lite"/>
    </source>
</evidence>
<feature type="region of interest" description="Disordered" evidence="1">
    <location>
        <begin position="290"/>
        <end position="312"/>
    </location>
</feature>
<organism evidence="2 3">
    <name type="scientific">Schizophyllum amplum</name>
    <dbReference type="NCBI Taxonomy" id="97359"/>
    <lineage>
        <taxon>Eukaryota</taxon>
        <taxon>Fungi</taxon>
        <taxon>Dikarya</taxon>
        <taxon>Basidiomycota</taxon>
        <taxon>Agaricomycotina</taxon>
        <taxon>Agaricomycetes</taxon>
        <taxon>Agaricomycetidae</taxon>
        <taxon>Agaricales</taxon>
        <taxon>Schizophyllaceae</taxon>
        <taxon>Schizophyllum</taxon>
    </lineage>
</organism>
<keyword evidence="3" id="KW-1185">Reference proteome</keyword>
<feature type="region of interest" description="Disordered" evidence="1">
    <location>
        <begin position="178"/>
        <end position="207"/>
    </location>
</feature>
<feature type="compositionally biased region" description="Basic residues" evidence="1">
    <location>
        <begin position="191"/>
        <end position="201"/>
    </location>
</feature>
<reference evidence="2 3" key="1">
    <citation type="journal article" date="2019" name="New Phytol.">
        <title>Comparative genomics reveals unique wood-decay strategies and fruiting body development in the Schizophyllaceae.</title>
        <authorList>
            <person name="Almasi E."/>
            <person name="Sahu N."/>
            <person name="Krizsan K."/>
            <person name="Balint B."/>
            <person name="Kovacs G.M."/>
            <person name="Kiss B."/>
            <person name="Cseklye J."/>
            <person name="Drula E."/>
            <person name="Henrissat B."/>
            <person name="Nagy I."/>
            <person name="Chovatia M."/>
            <person name="Adam C."/>
            <person name="LaButti K."/>
            <person name="Lipzen A."/>
            <person name="Riley R."/>
            <person name="Grigoriev I.V."/>
            <person name="Nagy L.G."/>
        </authorList>
    </citation>
    <scope>NUCLEOTIDE SEQUENCE [LARGE SCALE GENOMIC DNA]</scope>
    <source>
        <strain evidence="2 3">NL-1724</strain>
    </source>
</reference>